<organism evidence="1 2">
    <name type="scientific">Ralstonia phage RSL2</name>
    <dbReference type="NCBI Taxonomy" id="1585840"/>
    <lineage>
        <taxon>Viruses</taxon>
        <taxon>Duplodnaviria</taxon>
        <taxon>Heunggongvirae</taxon>
        <taxon>Uroviricota</taxon>
        <taxon>Caudoviricetes</taxon>
        <taxon>Chimalliviridae</taxon>
        <taxon>Chiangmaivirus</taxon>
        <taxon>Chiangmaivirus RSL2</taxon>
    </lineage>
</organism>
<dbReference type="EMBL" id="AP014693">
    <property type="protein sequence ID" value="BAQ02728.2"/>
    <property type="molecule type" value="Genomic_DNA"/>
</dbReference>
<dbReference type="Proteomes" id="UP000203794">
    <property type="component" value="Segment"/>
</dbReference>
<evidence type="ECO:0000313" key="2">
    <source>
        <dbReference type="Proteomes" id="UP000203794"/>
    </source>
</evidence>
<sequence length="75" mass="9034">MTELRDRTKSVSTEYTLPDPTVDVEDFIHYSWMPLEEVEHGFSGERIGDHWITEEGLKRILDGSWEQFYRQCRRK</sequence>
<proteinExistence type="predicted"/>
<accession>A0A0A8J9J2</accession>
<name>A0A0A8J9J2_9CAUD</name>
<reference evidence="1 2" key="1">
    <citation type="submission" date="2014-12" db="EMBL/GenBank/DDBJ databases">
        <title>Genome analysis of a novel jumbo phage RSL2 infecting the phytopathogen Ralstonia solanacearum.</title>
        <authorList>
            <person name="Kawasaki T."/>
            <person name="Fujie M."/>
            <person name="Chatchawankanphanich O."/>
            <person name="Ogata H."/>
            <person name="Yamada T."/>
        </authorList>
    </citation>
    <scope>NUCLEOTIDE SEQUENCE [LARGE SCALE GENOMIC DNA]</scope>
    <source>
        <strain evidence="1 2">RSL2</strain>
    </source>
</reference>
<keyword evidence="2" id="KW-1185">Reference proteome</keyword>
<evidence type="ECO:0000313" key="1">
    <source>
        <dbReference type="EMBL" id="BAQ02728.2"/>
    </source>
</evidence>
<protein>
    <submittedName>
        <fullName evidence="1">Uncharacterized protein</fullName>
    </submittedName>
</protein>